<evidence type="ECO:0008006" key="4">
    <source>
        <dbReference type="Google" id="ProtNLM"/>
    </source>
</evidence>
<dbReference type="EMBL" id="JBFCZG010000001">
    <property type="protein sequence ID" value="KAL3426892.1"/>
    <property type="molecule type" value="Genomic_DNA"/>
</dbReference>
<sequence>MTTPHHTATTAEQTTTVPQTTHTTTTTTTTQPTTGEKVKQGATGVKGAIAAVHGVGETMRGKFNSKVDQQFNEPTGVAKNEAIAAQGEQELDTGKFSHGTKAREGVEPSVGQTRF</sequence>
<organism evidence="2 3">
    <name type="scientific">Phlyctema vagabunda</name>
    <dbReference type="NCBI Taxonomy" id="108571"/>
    <lineage>
        <taxon>Eukaryota</taxon>
        <taxon>Fungi</taxon>
        <taxon>Dikarya</taxon>
        <taxon>Ascomycota</taxon>
        <taxon>Pezizomycotina</taxon>
        <taxon>Leotiomycetes</taxon>
        <taxon>Helotiales</taxon>
        <taxon>Dermateaceae</taxon>
        <taxon>Phlyctema</taxon>
    </lineage>
</organism>
<comment type="caution">
    <text evidence="2">The sequence shown here is derived from an EMBL/GenBank/DDBJ whole genome shotgun (WGS) entry which is preliminary data.</text>
</comment>
<protein>
    <recommendedName>
        <fullName evidence="4">CsbD-like domain-containing protein</fullName>
    </recommendedName>
</protein>
<accession>A0ABR4PUR1</accession>
<evidence type="ECO:0000256" key="1">
    <source>
        <dbReference type="SAM" id="MobiDB-lite"/>
    </source>
</evidence>
<name>A0ABR4PUR1_9HELO</name>
<evidence type="ECO:0000313" key="2">
    <source>
        <dbReference type="EMBL" id="KAL3426892.1"/>
    </source>
</evidence>
<gene>
    <name evidence="2" type="ORF">PVAG01_00401</name>
</gene>
<feature type="region of interest" description="Disordered" evidence="1">
    <location>
        <begin position="1"/>
        <end position="43"/>
    </location>
</feature>
<proteinExistence type="predicted"/>
<feature type="compositionally biased region" description="Low complexity" evidence="1">
    <location>
        <begin position="1"/>
        <end position="34"/>
    </location>
</feature>
<reference evidence="2 3" key="1">
    <citation type="submission" date="2024-06" db="EMBL/GenBank/DDBJ databases">
        <title>Complete genome of Phlyctema vagabunda strain 19-DSS-EL-015.</title>
        <authorList>
            <person name="Fiorenzani C."/>
        </authorList>
    </citation>
    <scope>NUCLEOTIDE SEQUENCE [LARGE SCALE GENOMIC DNA]</scope>
    <source>
        <strain evidence="2 3">19-DSS-EL-015</strain>
    </source>
</reference>
<keyword evidence="3" id="KW-1185">Reference proteome</keyword>
<dbReference type="Proteomes" id="UP001629113">
    <property type="component" value="Unassembled WGS sequence"/>
</dbReference>
<feature type="region of interest" description="Disordered" evidence="1">
    <location>
        <begin position="86"/>
        <end position="115"/>
    </location>
</feature>
<evidence type="ECO:0000313" key="3">
    <source>
        <dbReference type="Proteomes" id="UP001629113"/>
    </source>
</evidence>